<keyword evidence="3" id="KW-1185">Reference proteome</keyword>
<feature type="signal peptide" evidence="1">
    <location>
        <begin position="1"/>
        <end position="19"/>
    </location>
</feature>
<keyword evidence="1" id="KW-0732">Signal</keyword>
<name>A0A0D0ADL7_9AGAM</name>
<accession>A0A0D0ADL7</accession>
<protein>
    <submittedName>
        <fullName evidence="2">Unplaced genomic scaffold scaffold_3, whole genome shotgun sequence</fullName>
    </submittedName>
</protein>
<sequence length="55" mass="5986">MPGARVCLTHSSLVNVALLLRCLVLCPQRQLLPMMSSVRILLCRKPGVRGSLDGL</sequence>
<dbReference type="Proteomes" id="UP000054018">
    <property type="component" value="Unassembled WGS sequence"/>
</dbReference>
<dbReference type="HOGENOM" id="CLU_3038053_0_0_1"/>
<proteinExistence type="predicted"/>
<evidence type="ECO:0000313" key="3">
    <source>
        <dbReference type="Proteomes" id="UP000054018"/>
    </source>
</evidence>
<feature type="chain" id="PRO_5002207153" evidence="1">
    <location>
        <begin position="20"/>
        <end position="55"/>
    </location>
</feature>
<gene>
    <name evidence="2" type="ORF">PISMIDRAFT_671291</name>
</gene>
<evidence type="ECO:0000313" key="2">
    <source>
        <dbReference type="EMBL" id="KIK30163.1"/>
    </source>
</evidence>
<reference evidence="3" key="2">
    <citation type="submission" date="2015-01" db="EMBL/GenBank/DDBJ databases">
        <title>Evolutionary Origins and Diversification of the Mycorrhizal Mutualists.</title>
        <authorList>
            <consortium name="DOE Joint Genome Institute"/>
            <consortium name="Mycorrhizal Genomics Consortium"/>
            <person name="Kohler A."/>
            <person name="Kuo A."/>
            <person name="Nagy L.G."/>
            <person name="Floudas D."/>
            <person name="Copeland A."/>
            <person name="Barry K.W."/>
            <person name="Cichocki N."/>
            <person name="Veneault-Fourrey C."/>
            <person name="LaButti K."/>
            <person name="Lindquist E.A."/>
            <person name="Lipzen A."/>
            <person name="Lundell T."/>
            <person name="Morin E."/>
            <person name="Murat C."/>
            <person name="Riley R."/>
            <person name="Ohm R."/>
            <person name="Sun H."/>
            <person name="Tunlid A."/>
            <person name="Henrissat B."/>
            <person name="Grigoriev I.V."/>
            <person name="Hibbett D.S."/>
            <person name="Martin F."/>
        </authorList>
    </citation>
    <scope>NUCLEOTIDE SEQUENCE [LARGE SCALE GENOMIC DNA]</scope>
    <source>
        <strain evidence="3">441</strain>
    </source>
</reference>
<organism evidence="2 3">
    <name type="scientific">Pisolithus microcarpus 441</name>
    <dbReference type="NCBI Taxonomy" id="765257"/>
    <lineage>
        <taxon>Eukaryota</taxon>
        <taxon>Fungi</taxon>
        <taxon>Dikarya</taxon>
        <taxon>Basidiomycota</taxon>
        <taxon>Agaricomycotina</taxon>
        <taxon>Agaricomycetes</taxon>
        <taxon>Agaricomycetidae</taxon>
        <taxon>Boletales</taxon>
        <taxon>Sclerodermatineae</taxon>
        <taxon>Pisolithaceae</taxon>
        <taxon>Pisolithus</taxon>
    </lineage>
</organism>
<evidence type="ECO:0000256" key="1">
    <source>
        <dbReference type="SAM" id="SignalP"/>
    </source>
</evidence>
<dbReference type="EMBL" id="KN833687">
    <property type="protein sequence ID" value="KIK30163.1"/>
    <property type="molecule type" value="Genomic_DNA"/>
</dbReference>
<feature type="non-terminal residue" evidence="2">
    <location>
        <position position="55"/>
    </location>
</feature>
<reference evidence="2 3" key="1">
    <citation type="submission" date="2014-04" db="EMBL/GenBank/DDBJ databases">
        <authorList>
            <consortium name="DOE Joint Genome Institute"/>
            <person name="Kuo A."/>
            <person name="Kohler A."/>
            <person name="Costa M.D."/>
            <person name="Nagy L.G."/>
            <person name="Floudas D."/>
            <person name="Copeland A."/>
            <person name="Barry K.W."/>
            <person name="Cichocki N."/>
            <person name="Veneault-Fourrey C."/>
            <person name="LaButti K."/>
            <person name="Lindquist E.A."/>
            <person name="Lipzen A."/>
            <person name="Lundell T."/>
            <person name="Morin E."/>
            <person name="Murat C."/>
            <person name="Sun H."/>
            <person name="Tunlid A."/>
            <person name="Henrissat B."/>
            <person name="Grigoriev I.V."/>
            <person name="Hibbett D.S."/>
            <person name="Martin F."/>
            <person name="Nordberg H.P."/>
            <person name="Cantor M.N."/>
            <person name="Hua S.X."/>
        </authorList>
    </citation>
    <scope>NUCLEOTIDE SEQUENCE [LARGE SCALE GENOMIC DNA]</scope>
    <source>
        <strain evidence="2 3">441</strain>
    </source>
</reference>
<dbReference type="AlphaFoldDB" id="A0A0D0ADL7"/>